<dbReference type="EC" id="1.2.1.88" evidence="3"/>
<evidence type="ECO:0000256" key="9">
    <source>
        <dbReference type="PROSITE-ProRule" id="PRU10007"/>
    </source>
</evidence>
<gene>
    <name evidence="12" type="ORF">F5147DRAFT_675124</name>
</gene>
<dbReference type="FunFam" id="3.40.309.10:FF:000005">
    <property type="entry name" value="1-pyrroline-5-carboxylate dehydrogenase 1"/>
    <property type="match status" value="1"/>
</dbReference>
<keyword evidence="4 10" id="KW-0560">Oxidoreductase</keyword>
<dbReference type="GO" id="GO:0003842">
    <property type="term" value="F:L-glutamate gamma-semialdehyde dehydrogenase activity"/>
    <property type="evidence" value="ECO:0007669"/>
    <property type="project" value="UniProtKB-EC"/>
</dbReference>
<dbReference type="GO" id="GO:0005759">
    <property type="term" value="C:mitochondrial matrix"/>
    <property type="evidence" value="ECO:0007669"/>
    <property type="project" value="TreeGrafter"/>
</dbReference>
<proteinExistence type="inferred from homology"/>
<evidence type="ECO:0000256" key="1">
    <source>
        <dbReference type="ARBA" id="ARBA00004786"/>
    </source>
</evidence>
<dbReference type="Pfam" id="PF00171">
    <property type="entry name" value="Aldedh"/>
    <property type="match status" value="1"/>
</dbReference>
<dbReference type="EMBL" id="JABBWM010000007">
    <property type="protein sequence ID" value="KAG2115898.1"/>
    <property type="molecule type" value="Genomic_DNA"/>
</dbReference>
<dbReference type="InterPro" id="IPR015590">
    <property type="entry name" value="Aldehyde_DH_dom"/>
</dbReference>
<dbReference type="FunFam" id="3.40.605.10:FF:000006">
    <property type="entry name" value="1-pyrroline-5-carboxylate dehydrogenase"/>
    <property type="match status" value="1"/>
</dbReference>
<dbReference type="PANTHER" id="PTHR42862">
    <property type="entry name" value="DELTA-1-PYRROLINE-5-CARBOXYLATE DEHYDROGENASE 1, ISOFORM A-RELATED"/>
    <property type="match status" value="1"/>
</dbReference>
<dbReference type="AlphaFoldDB" id="A0A9P7FGL0"/>
<evidence type="ECO:0000256" key="10">
    <source>
        <dbReference type="RuleBase" id="RU003345"/>
    </source>
</evidence>
<comment type="pathway">
    <text evidence="1">Amino-acid degradation; L-proline degradation into L-glutamate; L-glutamate from L-proline: step 2/2.</text>
</comment>
<evidence type="ECO:0000256" key="4">
    <source>
        <dbReference type="ARBA" id="ARBA00023002"/>
    </source>
</evidence>
<evidence type="ECO:0000259" key="11">
    <source>
        <dbReference type="Pfam" id="PF00171"/>
    </source>
</evidence>
<comment type="catalytic activity">
    <reaction evidence="8">
        <text>L-glutamate 5-semialdehyde + NAD(+) + H2O = L-glutamate + NADH + 2 H(+)</text>
        <dbReference type="Rhea" id="RHEA:30235"/>
        <dbReference type="ChEBI" id="CHEBI:15377"/>
        <dbReference type="ChEBI" id="CHEBI:15378"/>
        <dbReference type="ChEBI" id="CHEBI:29985"/>
        <dbReference type="ChEBI" id="CHEBI:57540"/>
        <dbReference type="ChEBI" id="CHEBI:57945"/>
        <dbReference type="ChEBI" id="CHEBI:58066"/>
        <dbReference type="EC" id="1.2.1.88"/>
    </reaction>
</comment>
<dbReference type="RefSeq" id="XP_041297277.1">
    <property type="nucleotide sequence ID" value="XM_041435895.1"/>
</dbReference>
<dbReference type="GeneID" id="64698154"/>
<dbReference type="Gene3D" id="3.40.605.10">
    <property type="entry name" value="Aldehyde Dehydrogenase, Chain A, domain 1"/>
    <property type="match status" value="1"/>
</dbReference>
<comment type="caution">
    <text evidence="12">The sequence shown here is derived from an EMBL/GenBank/DDBJ whole genome shotgun (WGS) entry which is preliminary data.</text>
</comment>
<keyword evidence="6" id="KW-0642">Proline metabolism</keyword>
<name>A0A9P7FGL0_9AGAM</name>
<accession>A0A9P7FGL0</accession>
<comment type="similarity">
    <text evidence="2 10">Belongs to the aldehyde dehydrogenase family.</text>
</comment>
<dbReference type="Gene3D" id="3.40.309.10">
    <property type="entry name" value="Aldehyde Dehydrogenase, Chain A, domain 2"/>
    <property type="match status" value="1"/>
</dbReference>
<evidence type="ECO:0000313" key="13">
    <source>
        <dbReference type="Proteomes" id="UP000823399"/>
    </source>
</evidence>
<evidence type="ECO:0000256" key="3">
    <source>
        <dbReference type="ARBA" id="ARBA00012884"/>
    </source>
</evidence>
<dbReference type="OrthoDB" id="5322683at2759"/>
<organism evidence="12 13">
    <name type="scientific">Suillus discolor</name>
    <dbReference type="NCBI Taxonomy" id="1912936"/>
    <lineage>
        <taxon>Eukaryota</taxon>
        <taxon>Fungi</taxon>
        <taxon>Dikarya</taxon>
        <taxon>Basidiomycota</taxon>
        <taxon>Agaricomycotina</taxon>
        <taxon>Agaricomycetes</taxon>
        <taxon>Agaricomycetidae</taxon>
        <taxon>Boletales</taxon>
        <taxon>Suillineae</taxon>
        <taxon>Suillaceae</taxon>
        <taxon>Suillus</taxon>
    </lineage>
</organism>
<feature type="domain" description="Aldehyde dehydrogenase" evidence="11">
    <location>
        <begin position="58"/>
        <end position="471"/>
    </location>
</feature>
<dbReference type="InterPro" id="IPR016162">
    <property type="entry name" value="Ald_DH_N"/>
</dbReference>
<reference evidence="12" key="1">
    <citation type="journal article" date="2020" name="New Phytol.">
        <title>Comparative genomics reveals dynamic genome evolution in host specialist ectomycorrhizal fungi.</title>
        <authorList>
            <person name="Lofgren L.A."/>
            <person name="Nguyen N.H."/>
            <person name="Vilgalys R."/>
            <person name="Ruytinx J."/>
            <person name="Liao H.L."/>
            <person name="Branco S."/>
            <person name="Kuo A."/>
            <person name="LaButti K."/>
            <person name="Lipzen A."/>
            <person name="Andreopoulos W."/>
            <person name="Pangilinan J."/>
            <person name="Riley R."/>
            <person name="Hundley H."/>
            <person name="Na H."/>
            <person name="Barry K."/>
            <person name="Grigoriev I.V."/>
            <person name="Stajich J.E."/>
            <person name="Kennedy P.G."/>
        </authorList>
    </citation>
    <scope>NUCLEOTIDE SEQUENCE</scope>
    <source>
        <strain evidence="12">FC423</strain>
    </source>
</reference>
<protein>
    <recommendedName>
        <fullName evidence="7">L-glutamate gamma-semialdehyde dehydrogenase</fullName>
        <ecNumber evidence="3">1.2.1.88</ecNumber>
    </recommendedName>
    <alternativeName>
        <fullName evidence="7">L-glutamate gamma-semialdehyde dehydrogenase</fullName>
    </alternativeName>
</protein>
<evidence type="ECO:0000256" key="6">
    <source>
        <dbReference type="ARBA" id="ARBA00023062"/>
    </source>
</evidence>
<dbReference type="InterPro" id="IPR016161">
    <property type="entry name" value="Ald_DH/histidinol_DH"/>
</dbReference>
<sequence length="507" mass="55767">MSTPQLATFKCLQSKMNLRGLEAALAQMQHELPFEVSYIVNDSLIRTDKLVKQAIPSDHAADEATVANAIDGALSAKFEWEAMPWNDRAAIFLCTAELVSGKYCYKLVAATMLGQGKNTWQADIDAVELSDFLCFGVKYVEELHAQQPPKNAVGSWNRIEYHALEGFVLAVSPFNFTAIGGNLPDVPAIVGNTVVWKPSPAATYSNYLIYQILAEAGVPPGVIRFIPGPPPEVVAQAISHPNFTVLHFTGSTFIFKKLWKDIATNLDNYKGHPRIIGETGGKNFHVIHKSAEIRNAYQGQKCSALPRLYVSSSLWSSGFKDLLLSEVAKIKIRSPSDFSNFIGPVIGRPAHDKIIGFIQKAKDAGGEVLIGGTGDDSKGYFIQPTVILTKDPESVTMKEEIFGPVYVYDDTNYEQTLELIENTSLYALTGSIFATERRALLTAKNKLHNTAGNVYYNEKCTGAVVGRASGTNDKARSISIFYRFISVRSIKENFVGLEDFQYPSNLI</sequence>
<evidence type="ECO:0000256" key="8">
    <source>
        <dbReference type="ARBA" id="ARBA00048142"/>
    </source>
</evidence>
<dbReference type="InterPro" id="IPR016163">
    <property type="entry name" value="Ald_DH_C"/>
</dbReference>
<dbReference type="InterPro" id="IPR050485">
    <property type="entry name" value="Proline_metab_enzyme"/>
</dbReference>
<dbReference type="PROSITE" id="PS00687">
    <property type="entry name" value="ALDEHYDE_DEHYDR_GLU"/>
    <property type="match status" value="1"/>
</dbReference>
<dbReference type="GO" id="GO:0010133">
    <property type="term" value="P:L-proline catabolic process to L-glutamate"/>
    <property type="evidence" value="ECO:0007669"/>
    <property type="project" value="TreeGrafter"/>
</dbReference>
<dbReference type="InterPro" id="IPR029510">
    <property type="entry name" value="Ald_DH_CS_GLU"/>
</dbReference>
<feature type="active site" evidence="9">
    <location>
        <position position="278"/>
    </location>
</feature>
<keyword evidence="13" id="KW-1185">Reference proteome</keyword>
<evidence type="ECO:0000256" key="2">
    <source>
        <dbReference type="ARBA" id="ARBA00009986"/>
    </source>
</evidence>
<evidence type="ECO:0000256" key="5">
    <source>
        <dbReference type="ARBA" id="ARBA00023027"/>
    </source>
</evidence>
<dbReference type="SUPFAM" id="SSF53720">
    <property type="entry name" value="ALDH-like"/>
    <property type="match status" value="1"/>
</dbReference>
<dbReference type="PANTHER" id="PTHR42862:SF1">
    <property type="entry name" value="DELTA-1-PYRROLINE-5-CARBOXYLATE DEHYDROGENASE 2, ISOFORM A-RELATED"/>
    <property type="match status" value="1"/>
</dbReference>
<evidence type="ECO:0000256" key="7">
    <source>
        <dbReference type="ARBA" id="ARBA00032259"/>
    </source>
</evidence>
<keyword evidence="5" id="KW-0520">NAD</keyword>
<dbReference type="Proteomes" id="UP000823399">
    <property type="component" value="Unassembled WGS sequence"/>
</dbReference>
<evidence type="ECO:0000313" key="12">
    <source>
        <dbReference type="EMBL" id="KAG2115898.1"/>
    </source>
</evidence>